<accession>A0A6J4JH59</accession>
<gene>
    <name evidence="2" type="ORF">AVDCRST_MAG04-3439</name>
</gene>
<organism evidence="2">
    <name type="scientific">uncultured Acetobacteraceae bacterium</name>
    <dbReference type="NCBI Taxonomy" id="169975"/>
    <lineage>
        <taxon>Bacteria</taxon>
        <taxon>Pseudomonadati</taxon>
        <taxon>Pseudomonadota</taxon>
        <taxon>Alphaproteobacteria</taxon>
        <taxon>Acetobacterales</taxon>
        <taxon>Acetobacteraceae</taxon>
        <taxon>environmental samples</taxon>
    </lineage>
</organism>
<sequence length="285" mass="30224">MKRLLGSEPRGGERQPRRHTSNTVFGVWFSAGARRARPKRELRSVSTRIERAGVDGAVAAAAACIACRRLHPVPDRRLRARGEMRAGTERRAVVQQTVEHVRGFVAGRRQEPRAVGAMLVGDVGVKVAPPGRAEELPVRGRGGAVALDGSHGQGVVGTVVHGSGLRAQCAPPSSALTRCGRAPGVRARACGSALRPRPPPRFPPPILRKRSPSPMTRFQRDTSDAARARQSHPDARCRPARPRFAVHCGCASRCVGAVSAVSLGTALERGDTATAAPGWRAVTSA</sequence>
<feature type="region of interest" description="Disordered" evidence="1">
    <location>
        <begin position="1"/>
        <end position="21"/>
    </location>
</feature>
<protein>
    <submittedName>
        <fullName evidence="2">Uncharacterized protein</fullName>
    </submittedName>
</protein>
<evidence type="ECO:0000256" key="1">
    <source>
        <dbReference type="SAM" id="MobiDB-lite"/>
    </source>
</evidence>
<name>A0A6J4JH59_9PROT</name>
<dbReference type="EMBL" id="CADCTL010000256">
    <property type="protein sequence ID" value="CAA9277345.1"/>
    <property type="molecule type" value="Genomic_DNA"/>
</dbReference>
<feature type="compositionally biased region" description="Pro residues" evidence="1">
    <location>
        <begin position="196"/>
        <end position="206"/>
    </location>
</feature>
<proteinExistence type="predicted"/>
<feature type="region of interest" description="Disordered" evidence="1">
    <location>
        <begin position="190"/>
        <end position="236"/>
    </location>
</feature>
<dbReference type="AlphaFoldDB" id="A0A6J4JH59"/>
<evidence type="ECO:0000313" key="2">
    <source>
        <dbReference type="EMBL" id="CAA9277345.1"/>
    </source>
</evidence>
<feature type="compositionally biased region" description="Basic and acidic residues" evidence="1">
    <location>
        <begin position="218"/>
        <end position="236"/>
    </location>
</feature>
<reference evidence="2" key="1">
    <citation type="submission" date="2020-02" db="EMBL/GenBank/DDBJ databases">
        <authorList>
            <person name="Meier V. D."/>
        </authorList>
    </citation>
    <scope>NUCLEOTIDE SEQUENCE</scope>
    <source>
        <strain evidence="2">AVDCRST_MAG04</strain>
    </source>
</reference>